<protein>
    <recommendedName>
        <fullName evidence="4">AMIN domain-containing protein</fullName>
    </recommendedName>
</protein>
<evidence type="ECO:0000313" key="2">
    <source>
        <dbReference type="EMBL" id="MBM3226881.1"/>
    </source>
</evidence>
<feature type="compositionally biased region" description="Low complexity" evidence="1">
    <location>
        <begin position="234"/>
        <end position="247"/>
    </location>
</feature>
<sequence>MKTSSSLKHLLFRFGARTKGKDKRVNLFHRRSGVFIGILTIALGCGGCSTTRPPLSPTTGAQETFGRIVLPEISTETVVQTGQRVVEAPPLPVAPATVPPPAVPLSMPVAGQATVATITGITFEAIAERSVVSFKTLGVSPQVQVKQQQNPTRVALEIKPAQLSPTQEKTLMLHDPEGVVSHLEAVTSTEAGESTVKVLVYLHTTAGFEVQQEPEHIRLAMTRSTPPAATSRLAGPAAAPRAVPSAPFSTPPRVL</sequence>
<gene>
    <name evidence="2" type="ORF">FJZ47_24205</name>
</gene>
<dbReference type="EMBL" id="VGLS01001091">
    <property type="protein sequence ID" value="MBM3226881.1"/>
    <property type="molecule type" value="Genomic_DNA"/>
</dbReference>
<proteinExistence type="predicted"/>
<evidence type="ECO:0000256" key="1">
    <source>
        <dbReference type="SAM" id="MobiDB-lite"/>
    </source>
</evidence>
<comment type="caution">
    <text evidence="2">The sequence shown here is derived from an EMBL/GenBank/DDBJ whole genome shotgun (WGS) entry which is preliminary data.</text>
</comment>
<accession>A0A937W4S6</accession>
<dbReference type="AlphaFoldDB" id="A0A937W4S6"/>
<feature type="region of interest" description="Disordered" evidence="1">
    <location>
        <begin position="225"/>
        <end position="255"/>
    </location>
</feature>
<dbReference type="Proteomes" id="UP000712673">
    <property type="component" value="Unassembled WGS sequence"/>
</dbReference>
<organism evidence="2 3">
    <name type="scientific">Tectimicrobiota bacterium</name>
    <dbReference type="NCBI Taxonomy" id="2528274"/>
    <lineage>
        <taxon>Bacteria</taxon>
        <taxon>Pseudomonadati</taxon>
        <taxon>Nitrospinota/Tectimicrobiota group</taxon>
        <taxon>Candidatus Tectimicrobiota</taxon>
    </lineage>
</organism>
<evidence type="ECO:0008006" key="4">
    <source>
        <dbReference type="Google" id="ProtNLM"/>
    </source>
</evidence>
<name>A0A937W4S6_UNCTE</name>
<reference evidence="2" key="1">
    <citation type="submission" date="2019-03" db="EMBL/GenBank/DDBJ databases">
        <title>Lake Tanganyika Metagenome-Assembled Genomes (MAGs).</title>
        <authorList>
            <person name="Tran P."/>
        </authorList>
    </citation>
    <scope>NUCLEOTIDE SEQUENCE</scope>
    <source>
        <strain evidence="2">K_DeepCast_65m_m2_066</strain>
    </source>
</reference>
<evidence type="ECO:0000313" key="3">
    <source>
        <dbReference type="Proteomes" id="UP000712673"/>
    </source>
</evidence>
<feature type="non-terminal residue" evidence="2">
    <location>
        <position position="255"/>
    </location>
</feature>